<feature type="non-terminal residue" evidence="3">
    <location>
        <position position="97"/>
    </location>
</feature>
<dbReference type="GO" id="GO:0005525">
    <property type="term" value="F:GTP binding"/>
    <property type="evidence" value="ECO:0007669"/>
    <property type="project" value="UniProtKB-KW"/>
</dbReference>
<proteinExistence type="predicted"/>
<sequence length="97" mass="10725">TSSKLSWEEMSSKVLSYYPKYSPDGIQNHCISGTIVARGDKHNTFTSAVKKGLDKKIQKGMNFVTWNPYPLDCWRASVNTIGSKKSCSLTVATNSTC</sequence>
<feature type="non-terminal residue" evidence="3">
    <location>
        <position position="1"/>
    </location>
</feature>
<dbReference type="InterPro" id="IPR008280">
    <property type="entry name" value="Tub_FtsZ_C"/>
</dbReference>
<gene>
    <name evidence="3" type="primary">ORF534</name>
</gene>
<evidence type="ECO:0000256" key="1">
    <source>
        <dbReference type="ARBA" id="ARBA00022741"/>
    </source>
</evidence>
<evidence type="ECO:0000256" key="2">
    <source>
        <dbReference type="ARBA" id="ARBA00023134"/>
    </source>
</evidence>
<dbReference type="AlphaFoldDB" id="A0A0B6XTA3"/>
<dbReference type="SUPFAM" id="SSF55307">
    <property type="entry name" value="Tubulin C-terminal domain-like"/>
    <property type="match status" value="1"/>
</dbReference>
<dbReference type="EMBL" id="HACG01000223">
    <property type="protein sequence ID" value="CEK47088.1"/>
    <property type="molecule type" value="Transcribed_RNA"/>
</dbReference>
<evidence type="ECO:0000313" key="3">
    <source>
        <dbReference type="EMBL" id="CEK47088.1"/>
    </source>
</evidence>
<accession>A0A0B6XTA3</accession>
<keyword evidence="1" id="KW-0547">Nucleotide-binding</keyword>
<protein>
    <submittedName>
        <fullName evidence="3">Uncharacterized protein</fullName>
    </submittedName>
</protein>
<reference evidence="3" key="1">
    <citation type="submission" date="2014-12" db="EMBL/GenBank/DDBJ databases">
        <title>Insight into the proteome of Arion vulgaris.</title>
        <authorList>
            <person name="Aradska J."/>
            <person name="Bulat T."/>
            <person name="Smidak R."/>
            <person name="Sarate P."/>
            <person name="Gangsoo J."/>
            <person name="Sialana F."/>
            <person name="Bilban M."/>
            <person name="Lubec G."/>
        </authorList>
    </citation>
    <scope>NUCLEOTIDE SEQUENCE</scope>
    <source>
        <tissue evidence="3">Skin</tissue>
    </source>
</reference>
<keyword evidence="2" id="KW-0342">GTP-binding</keyword>
<organism evidence="3">
    <name type="scientific">Arion vulgaris</name>
    <dbReference type="NCBI Taxonomy" id="1028688"/>
    <lineage>
        <taxon>Eukaryota</taxon>
        <taxon>Metazoa</taxon>
        <taxon>Spiralia</taxon>
        <taxon>Lophotrochozoa</taxon>
        <taxon>Mollusca</taxon>
        <taxon>Gastropoda</taxon>
        <taxon>Heterobranchia</taxon>
        <taxon>Euthyneura</taxon>
        <taxon>Panpulmonata</taxon>
        <taxon>Eupulmonata</taxon>
        <taxon>Stylommatophora</taxon>
        <taxon>Helicina</taxon>
        <taxon>Arionoidea</taxon>
        <taxon>Arionidae</taxon>
        <taxon>Arion</taxon>
    </lineage>
</organism>
<name>A0A0B6XTA3_9EUPU</name>